<protein>
    <submittedName>
        <fullName evidence="1">Uncharacterized protein</fullName>
    </submittedName>
</protein>
<dbReference type="HOGENOM" id="CLU_2339789_0_0_1"/>
<feature type="non-terminal residue" evidence="1">
    <location>
        <position position="98"/>
    </location>
</feature>
<keyword evidence="2" id="KW-1185">Reference proteome</keyword>
<gene>
    <name evidence="1" type="ORF">VIT_00s0864g00010</name>
</gene>
<dbReference type="Proteomes" id="UP000009183">
    <property type="component" value="Unassembled WGS sequence, unordered"/>
</dbReference>
<dbReference type="InParanoid" id="F6HJV9"/>
<dbReference type="AlphaFoldDB" id="F6HJV9"/>
<organism evidence="1 2">
    <name type="scientific">Vitis vinifera</name>
    <name type="common">Grape</name>
    <dbReference type="NCBI Taxonomy" id="29760"/>
    <lineage>
        <taxon>Eukaryota</taxon>
        <taxon>Viridiplantae</taxon>
        <taxon>Streptophyta</taxon>
        <taxon>Embryophyta</taxon>
        <taxon>Tracheophyta</taxon>
        <taxon>Spermatophyta</taxon>
        <taxon>Magnoliopsida</taxon>
        <taxon>eudicotyledons</taxon>
        <taxon>Gunneridae</taxon>
        <taxon>Pentapetalae</taxon>
        <taxon>rosids</taxon>
        <taxon>Vitales</taxon>
        <taxon>Vitaceae</taxon>
        <taxon>Viteae</taxon>
        <taxon>Vitis</taxon>
    </lineage>
</organism>
<name>F6HJV9_VITVI</name>
<dbReference type="PaxDb" id="29760-VIT_00s0864g00010.t01"/>
<reference evidence="2" key="1">
    <citation type="journal article" date="2007" name="Nature">
        <title>The grapevine genome sequence suggests ancestral hexaploidization in major angiosperm phyla.</title>
        <authorList>
            <consortium name="The French-Italian Public Consortium for Grapevine Genome Characterization."/>
            <person name="Jaillon O."/>
            <person name="Aury J.-M."/>
            <person name="Noel B."/>
            <person name="Policriti A."/>
            <person name="Clepet C."/>
            <person name="Casagrande A."/>
            <person name="Choisne N."/>
            <person name="Aubourg S."/>
            <person name="Vitulo N."/>
            <person name="Jubin C."/>
            <person name="Vezzi A."/>
            <person name="Legeai F."/>
            <person name="Hugueney P."/>
            <person name="Dasilva C."/>
            <person name="Horner D."/>
            <person name="Mica E."/>
            <person name="Jublot D."/>
            <person name="Poulain J."/>
            <person name="Bruyere C."/>
            <person name="Billault A."/>
            <person name="Segurens B."/>
            <person name="Gouyvenoux M."/>
            <person name="Ugarte E."/>
            <person name="Cattonaro F."/>
            <person name="Anthouard V."/>
            <person name="Vico V."/>
            <person name="Del Fabbro C."/>
            <person name="Alaux M."/>
            <person name="Di Gaspero G."/>
            <person name="Dumas V."/>
            <person name="Felice N."/>
            <person name="Paillard S."/>
            <person name="Juman I."/>
            <person name="Moroldo M."/>
            <person name="Scalabrin S."/>
            <person name="Canaguier A."/>
            <person name="Le Clainche I."/>
            <person name="Malacrida G."/>
            <person name="Durand E."/>
            <person name="Pesole G."/>
            <person name="Laucou V."/>
            <person name="Chatelet P."/>
            <person name="Merdinoglu D."/>
            <person name="Delledonne M."/>
            <person name="Pezzotti M."/>
            <person name="Lecharny A."/>
            <person name="Scarpelli C."/>
            <person name="Artiguenave F."/>
            <person name="Pe M.E."/>
            <person name="Valle G."/>
            <person name="Morgante M."/>
            <person name="Caboche M."/>
            <person name="Adam-Blondon A.-F."/>
            <person name="Weissenbach J."/>
            <person name="Quetier F."/>
            <person name="Wincker P."/>
        </authorList>
    </citation>
    <scope>NUCLEOTIDE SEQUENCE [LARGE SCALE GENOMIC DNA]</scope>
    <source>
        <strain evidence="2">cv. Pinot noir / PN40024</strain>
    </source>
</reference>
<sequence length="98" mass="11116">PKCIGGFSLLCTHPNPVRFLSQTLFLSQGFLLLKLNPYHFQLSQSPNVPYLHWVLDGRFVCSIYLRSMVDRTDAEMISGLVTYLEGIRHCGPVICELC</sequence>
<dbReference type="EMBL" id="FN595873">
    <property type="protein sequence ID" value="CCB54535.1"/>
    <property type="molecule type" value="Genomic_DNA"/>
</dbReference>
<evidence type="ECO:0000313" key="1">
    <source>
        <dbReference type="EMBL" id="CCB54535.1"/>
    </source>
</evidence>
<proteinExistence type="predicted"/>
<evidence type="ECO:0000313" key="2">
    <source>
        <dbReference type="Proteomes" id="UP000009183"/>
    </source>
</evidence>
<accession>F6HJV9</accession>